<keyword evidence="3" id="KW-1185">Reference proteome</keyword>
<organism evidence="2 3">
    <name type="scientific">Kordiimonas pumila</name>
    <dbReference type="NCBI Taxonomy" id="2161677"/>
    <lineage>
        <taxon>Bacteria</taxon>
        <taxon>Pseudomonadati</taxon>
        <taxon>Pseudomonadota</taxon>
        <taxon>Alphaproteobacteria</taxon>
        <taxon>Kordiimonadales</taxon>
        <taxon>Kordiimonadaceae</taxon>
        <taxon>Kordiimonas</taxon>
    </lineage>
</organism>
<evidence type="ECO:0000313" key="2">
    <source>
        <dbReference type="EMBL" id="MFC3052916.1"/>
    </source>
</evidence>
<proteinExistence type="predicted"/>
<feature type="transmembrane region" description="Helical" evidence="1">
    <location>
        <begin position="328"/>
        <end position="350"/>
    </location>
</feature>
<keyword evidence="1" id="KW-1133">Transmembrane helix</keyword>
<dbReference type="InterPro" id="IPR005625">
    <property type="entry name" value="PepSY-ass_TM"/>
</dbReference>
<gene>
    <name evidence="2" type="ORF">ACFOKA_13455</name>
</gene>
<keyword evidence="1" id="KW-0812">Transmembrane</keyword>
<name>A0ABV7D7U7_9PROT</name>
<dbReference type="Proteomes" id="UP001595444">
    <property type="component" value="Unassembled WGS sequence"/>
</dbReference>
<feature type="transmembrane region" description="Helical" evidence="1">
    <location>
        <begin position="185"/>
        <end position="206"/>
    </location>
</feature>
<dbReference type="Pfam" id="PF03929">
    <property type="entry name" value="PepSY_TM"/>
    <property type="match status" value="1"/>
</dbReference>
<protein>
    <submittedName>
        <fullName evidence="2">PepSY-associated TM helix domain-containing protein</fullName>
    </submittedName>
</protein>
<feature type="transmembrane region" description="Helical" evidence="1">
    <location>
        <begin position="137"/>
        <end position="159"/>
    </location>
</feature>
<dbReference type="EMBL" id="JBHRSL010000010">
    <property type="protein sequence ID" value="MFC3052916.1"/>
    <property type="molecule type" value="Genomic_DNA"/>
</dbReference>
<keyword evidence="1" id="KW-0472">Membrane</keyword>
<reference evidence="3" key="1">
    <citation type="journal article" date="2019" name="Int. J. Syst. Evol. Microbiol.">
        <title>The Global Catalogue of Microorganisms (GCM) 10K type strain sequencing project: providing services to taxonomists for standard genome sequencing and annotation.</title>
        <authorList>
            <consortium name="The Broad Institute Genomics Platform"/>
            <consortium name="The Broad Institute Genome Sequencing Center for Infectious Disease"/>
            <person name="Wu L."/>
            <person name="Ma J."/>
        </authorList>
    </citation>
    <scope>NUCLEOTIDE SEQUENCE [LARGE SCALE GENOMIC DNA]</scope>
    <source>
        <strain evidence="3">KCTC 62164</strain>
    </source>
</reference>
<comment type="caution">
    <text evidence="2">The sequence shown here is derived from an EMBL/GenBank/DDBJ whole genome shotgun (WGS) entry which is preliminary data.</text>
</comment>
<accession>A0ABV7D7U7</accession>
<dbReference type="RefSeq" id="WP_194213450.1">
    <property type="nucleotide sequence ID" value="NZ_CP061205.1"/>
</dbReference>
<dbReference type="PANTHER" id="PTHR34219">
    <property type="entry name" value="IRON-REGULATED INNER MEMBRANE PROTEIN-RELATED"/>
    <property type="match status" value="1"/>
</dbReference>
<evidence type="ECO:0000313" key="3">
    <source>
        <dbReference type="Proteomes" id="UP001595444"/>
    </source>
</evidence>
<evidence type="ECO:0000256" key="1">
    <source>
        <dbReference type="SAM" id="Phobius"/>
    </source>
</evidence>
<sequence>MNKTLFSIHKWSGICLFILFFLQGATGFIMTNKDTLTPWSFGTAIHNTDNSPISLDTTLEAVKALYPDYSLERIIYPLAQDVPLIVRMTPNDGFWLAIVYLDRETGRPISHGMVWQYPAQFSERIHVSLLAGTTGHFILLVEGILLTFMAVSGLILWWPKKNRFARALRITFDKGIKRTVRDIHVVPAVVTAPFMIILAVAGSLIIAEPLVAPIVNIFAPVGPPLNIEFEEIERPETLTPWQTSKDMIADHFDDGTITQLRFMGDRMLGAVLHASKPLNPRAHHIAGVDRYSGTLMELENASEELAGDLFMGWFLPVHSGQIYGPFRVLILSILGILLCGLAVTGIVMWLQRRPKKRARKIVAENT</sequence>